<reference evidence="13" key="1">
    <citation type="submission" date="2023-03" db="EMBL/GenBank/DDBJ databases">
        <title>Chromosome-scale reference genome and RAD-based genetic map of yellow starthistle (Centaurea solstitialis) reveal putative structural variation and QTLs associated with invader traits.</title>
        <authorList>
            <person name="Reatini B."/>
            <person name="Cang F.A."/>
            <person name="Jiang Q."/>
            <person name="Mckibben M.T.W."/>
            <person name="Barker M.S."/>
            <person name="Rieseberg L.H."/>
            <person name="Dlugosch K.M."/>
        </authorList>
    </citation>
    <scope>NUCLEOTIDE SEQUENCE</scope>
    <source>
        <strain evidence="13">CAN-66</strain>
        <tissue evidence="13">Leaf</tissue>
    </source>
</reference>
<evidence type="ECO:0000256" key="4">
    <source>
        <dbReference type="ARBA" id="ARBA00022692"/>
    </source>
</evidence>
<dbReference type="GO" id="GO:0004497">
    <property type="term" value="F:monooxygenase activity"/>
    <property type="evidence" value="ECO:0007669"/>
    <property type="project" value="UniProtKB-KW"/>
</dbReference>
<evidence type="ECO:0000256" key="6">
    <source>
        <dbReference type="ARBA" id="ARBA00022989"/>
    </source>
</evidence>
<dbReference type="FunFam" id="1.10.630.10:FF:000029">
    <property type="entry name" value="Cytochrome P450 734A1"/>
    <property type="match status" value="2"/>
</dbReference>
<dbReference type="PRINTS" id="PR00385">
    <property type="entry name" value="P450"/>
</dbReference>
<dbReference type="CDD" id="cd20642">
    <property type="entry name" value="CYP72"/>
    <property type="match status" value="1"/>
</dbReference>
<feature type="transmembrane region" description="Helical" evidence="12">
    <location>
        <begin position="574"/>
        <end position="600"/>
    </location>
</feature>
<dbReference type="InterPro" id="IPR001128">
    <property type="entry name" value="Cyt_P450"/>
</dbReference>
<dbReference type="InterPro" id="IPR036396">
    <property type="entry name" value="Cyt_P450_sf"/>
</dbReference>
<evidence type="ECO:0000256" key="1">
    <source>
        <dbReference type="ARBA" id="ARBA00004370"/>
    </source>
</evidence>
<keyword evidence="9" id="KW-0503">Monooxygenase</keyword>
<evidence type="ECO:0000256" key="10">
    <source>
        <dbReference type="ARBA" id="ARBA00023136"/>
    </source>
</evidence>
<evidence type="ECO:0000256" key="11">
    <source>
        <dbReference type="PIRSR" id="PIRSR602401-1"/>
    </source>
</evidence>
<evidence type="ECO:0000256" key="12">
    <source>
        <dbReference type="SAM" id="Phobius"/>
    </source>
</evidence>
<keyword evidence="5 11" id="KW-0479">Metal-binding</keyword>
<evidence type="ECO:0000256" key="5">
    <source>
        <dbReference type="ARBA" id="ARBA00022723"/>
    </source>
</evidence>
<feature type="binding site" description="axial binding residue" evidence="11">
    <location>
        <position position="522"/>
    </location>
    <ligand>
        <name>heme</name>
        <dbReference type="ChEBI" id="CHEBI:30413"/>
    </ligand>
    <ligandPart>
        <name>Fe</name>
        <dbReference type="ChEBI" id="CHEBI:18248"/>
    </ligandPart>
</feature>
<comment type="similarity">
    <text evidence="2">Belongs to the cytochrome P450 family.</text>
</comment>
<dbReference type="Pfam" id="PF00067">
    <property type="entry name" value="p450"/>
    <property type="match status" value="2"/>
</dbReference>
<dbReference type="PANTHER" id="PTHR24282">
    <property type="entry name" value="CYTOCHROME P450 FAMILY MEMBER"/>
    <property type="match status" value="1"/>
</dbReference>
<name>A0AA38T8C9_9ASTR</name>
<comment type="subcellular location">
    <subcellularLocation>
        <location evidence="1">Membrane</location>
    </subcellularLocation>
</comment>
<dbReference type="GO" id="GO:0016020">
    <property type="term" value="C:membrane"/>
    <property type="evidence" value="ECO:0007669"/>
    <property type="project" value="UniProtKB-SubCell"/>
</dbReference>
<evidence type="ECO:0000256" key="8">
    <source>
        <dbReference type="ARBA" id="ARBA00023004"/>
    </source>
</evidence>
<dbReference type="AlphaFoldDB" id="A0AA38T8C9"/>
<proteinExistence type="inferred from homology"/>
<dbReference type="PRINTS" id="PR00463">
    <property type="entry name" value="EP450I"/>
</dbReference>
<sequence length="1087" mass="124989">MFLTSLHLSLGLKPDLELVPAKIKDRLGKLSKSQGAKMDNLSNHKILNPKVNYQPTPLMELFAVCCVLGLIAIVVLYVWRVLNWLWFEPKKAERYLREQGLDGSPYRFVFGDLKEMVRMTIEAKSKPMSLSHDIAPRVSPFYHKAVTTYGKNCFTWMGPKPVVHVSEPTMIRDIFVNYHQFQKARGGIPLLKLLARGLVDAEGDQWVKHRKIINPAFHVEKLKHMVPALYVSCSEMIHKWEEMLYKKGSCEVDVWPHLQTYTSDVISRTAFGSSFEEGRKIFELQREQTKLVMIAAQSFYIPGLRFLPTKNNKKMNETDIEVKGLIRKIIDKRIIAMNAGETNTDDLLGMLLDSNYKEIKQHENNSSGLSIEEIIEECKLFYFAGQETTGNMLVWTMILLGQHADWQTRAREEVLRVFGDKIPDIDGLNRLRTINMIFNEVLRLYPAVIALRRMIHKDTKLGNLRLRAQTLIQVNMLFCHHDLDIWGGDAHEFNPERFSEGISKVTKGQTMYFPFGGGPRICIGQNFAMLEAKLALVMILQCFSFDLSPSYSHAPYTTFQIQKVNYQPTPMMELFAVCCVLGVTAIVVSFVWRVLNWLWFEPKKAERSLREQGLDGSPYRFVFGDLKEMVRMTIEAKSKPMSLSHDIAPRVSPFYHKAVTTYGKNCFTWMGPKPVVHISEPTMIRDILVNYRQFQKARGGTPLLKLLAGGLVDAEGDQWVKHRKIINPAFHVEKLKHMVHAFYVSCGEMIHKWEEMLSERGSCEVDVWPHLQTFTSDVISRTAFGSSFEEGRKIFELQKEQTKLVMIAAQSFYIPRLRFLPTKNNRRMKETDIEVKGLIRKIIDKRIMEMKAGETSSDDLLGILLDSNYKEIKRHENNSSGLSIEEIIEECKLFYLAGQETAGNMLVWTMILLGQHTDWQTRAREEVLSVFGDKIPDIDGLNRLRTINMIFNEVLRLYPPVTALRRMIHKDTNLGNLRLQAQTMIQLNMLFFHHDLDIWGGDAHEFNPERFSEGVSKVTKGQTVYVPFGGGPRICIRQNFAMLEVKMALVMILQCFSFELSPSYSHAPYTVITLQPQFGAHLILHKL</sequence>
<dbReference type="Proteomes" id="UP001172457">
    <property type="component" value="Chromosome 4"/>
</dbReference>
<keyword evidence="3 11" id="KW-0349">Heme</keyword>
<keyword evidence="4 12" id="KW-0812">Transmembrane</keyword>
<protein>
    <recommendedName>
        <fullName evidence="15">Cytochrome P450</fullName>
    </recommendedName>
</protein>
<keyword evidence="6 12" id="KW-1133">Transmembrane helix</keyword>
<dbReference type="EMBL" id="JARYMX010000004">
    <property type="protein sequence ID" value="KAJ9550421.1"/>
    <property type="molecule type" value="Genomic_DNA"/>
</dbReference>
<keyword evidence="14" id="KW-1185">Reference proteome</keyword>
<feature type="transmembrane region" description="Helical" evidence="12">
    <location>
        <begin position="61"/>
        <end position="87"/>
    </location>
</feature>
<evidence type="ECO:0000256" key="2">
    <source>
        <dbReference type="ARBA" id="ARBA00010617"/>
    </source>
</evidence>
<dbReference type="PROSITE" id="PS00086">
    <property type="entry name" value="CYTOCHROME_P450"/>
    <property type="match status" value="1"/>
</dbReference>
<dbReference type="GO" id="GO:0005506">
    <property type="term" value="F:iron ion binding"/>
    <property type="evidence" value="ECO:0007669"/>
    <property type="project" value="InterPro"/>
</dbReference>
<evidence type="ECO:0000256" key="3">
    <source>
        <dbReference type="ARBA" id="ARBA00022617"/>
    </source>
</evidence>
<dbReference type="InterPro" id="IPR002401">
    <property type="entry name" value="Cyt_P450_E_grp-I"/>
</dbReference>
<evidence type="ECO:0000313" key="13">
    <source>
        <dbReference type="EMBL" id="KAJ9550421.1"/>
    </source>
</evidence>
<comment type="cofactor">
    <cofactor evidence="11">
        <name>heme</name>
        <dbReference type="ChEBI" id="CHEBI:30413"/>
    </cofactor>
</comment>
<dbReference type="InterPro" id="IPR017972">
    <property type="entry name" value="Cyt_P450_CS"/>
</dbReference>
<accession>A0AA38T8C9</accession>
<dbReference type="GO" id="GO:0016705">
    <property type="term" value="F:oxidoreductase activity, acting on paired donors, with incorporation or reduction of molecular oxygen"/>
    <property type="evidence" value="ECO:0007669"/>
    <property type="project" value="InterPro"/>
</dbReference>
<comment type="caution">
    <text evidence="13">The sequence shown here is derived from an EMBL/GenBank/DDBJ whole genome shotgun (WGS) entry which is preliminary data.</text>
</comment>
<dbReference type="GO" id="GO:0020037">
    <property type="term" value="F:heme binding"/>
    <property type="evidence" value="ECO:0007669"/>
    <property type="project" value="InterPro"/>
</dbReference>
<dbReference type="Gene3D" id="1.10.630.10">
    <property type="entry name" value="Cytochrome P450"/>
    <property type="match status" value="2"/>
</dbReference>
<dbReference type="SUPFAM" id="SSF48264">
    <property type="entry name" value="Cytochrome P450"/>
    <property type="match status" value="2"/>
</dbReference>
<keyword evidence="10 12" id="KW-0472">Membrane</keyword>
<keyword evidence="7" id="KW-0560">Oxidoreductase</keyword>
<dbReference type="PANTHER" id="PTHR24282:SF234">
    <property type="entry name" value="CYTOCHROME P450-RELATED"/>
    <property type="match status" value="1"/>
</dbReference>
<evidence type="ECO:0000256" key="9">
    <source>
        <dbReference type="ARBA" id="ARBA00023033"/>
    </source>
</evidence>
<evidence type="ECO:0000256" key="7">
    <source>
        <dbReference type="ARBA" id="ARBA00023002"/>
    </source>
</evidence>
<gene>
    <name evidence="13" type="ORF">OSB04_014466</name>
</gene>
<keyword evidence="8 11" id="KW-0408">Iron</keyword>
<dbReference type="InterPro" id="IPR050665">
    <property type="entry name" value="Cytochrome_P450_Monooxygen"/>
</dbReference>
<organism evidence="13 14">
    <name type="scientific">Centaurea solstitialis</name>
    <name type="common">yellow star-thistle</name>
    <dbReference type="NCBI Taxonomy" id="347529"/>
    <lineage>
        <taxon>Eukaryota</taxon>
        <taxon>Viridiplantae</taxon>
        <taxon>Streptophyta</taxon>
        <taxon>Embryophyta</taxon>
        <taxon>Tracheophyta</taxon>
        <taxon>Spermatophyta</taxon>
        <taxon>Magnoliopsida</taxon>
        <taxon>eudicotyledons</taxon>
        <taxon>Gunneridae</taxon>
        <taxon>Pentapetalae</taxon>
        <taxon>asterids</taxon>
        <taxon>campanulids</taxon>
        <taxon>Asterales</taxon>
        <taxon>Asteraceae</taxon>
        <taxon>Carduoideae</taxon>
        <taxon>Cardueae</taxon>
        <taxon>Centaureinae</taxon>
        <taxon>Centaurea</taxon>
    </lineage>
</organism>
<evidence type="ECO:0000313" key="14">
    <source>
        <dbReference type="Proteomes" id="UP001172457"/>
    </source>
</evidence>
<evidence type="ECO:0008006" key="15">
    <source>
        <dbReference type="Google" id="ProtNLM"/>
    </source>
</evidence>